<evidence type="ECO:0000313" key="2">
    <source>
        <dbReference type="Proteomes" id="UP000261620"/>
    </source>
</evidence>
<protein>
    <submittedName>
        <fullName evidence="1">Uncharacterized protein</fullName>
    </submittedName>
</protein>
<accession>A0A3Q3X3W4</accession>
<dbReference type="GO" id="GO:0032979">
    <property type="term" value="P:protein insertion into mitochondrial inner membrane from matrix"/>
    <property type="evidence" value="ECO:0007669"/>
    <property type="project" value="TreeGrafter"/>
</dbReference>
<dbReference type="AlphaFoldDB" id="A0A3Q3X3W4"/>
<dbReference type="PANTHER" id="PTHR13333:SF7">
    <property type="entry name" value="M-AAA PROTEASE-INTERACTING PROTEIN 1, MITOCHONDRIAL"/>
    <property type="match status" value="1"/>
</dbReference>
<name>A0A3Q3X3W4_MOLML</name>
<dbReference type="GO" id="GO:0005743">
    <property type="term" value="C:mitochondrial inner membrane"/>
    <property type="evidence" value="ECO:0007669"/>
    <property type="project" value="TreeGrafter"/>
</dbReference>
<proteinExistence type="predicted"/>
<dbReference type="Proteomes" id="UP000261620">
    <property type="component" value="Unplaced"/>
</dbReference>
<organism evidence="1 2">
    <name type="scientific">Mola mola</name>
    <name type="common">Ocean sunfish</name>
    <name type="synonym">Tetraodon mola</name>
    <dbReference type="NCBI Taxonomy" id="94237"/>
    <lineage>
        <taxon>Eukaryota</taxon>
        <taxon>Metazoa</taxon>
        <taxon>Chordata</taxon>
        <taxon>Craniata</taxon>
        <taxon>Vertebrata</taxon>
        <taxon>Euteleostomi</taxon>
        <taxon>Actinopterygii</taxon>
        <taxon>Neopterygii</taxon>
        <taxon>Teleostei</taxon>
        <taxon>Neoteleostei</taxon>
        <taxon>Acanthomorphata</taxon>
        <taxon>Eupercaria</taxon>
        <taxon>Tetraodontiformes</taxon>
        <taxon>Molidae</taxon>
        <taxon>Mola</taxon>
    </lineage>
</organism>
<sequence length="230" mass="26125">MTLPHLSVYPHLLRQLIPSSVESLIFCSIRLADVKSIVSRRTLFSSQPGGQSAISVVGIPDPITWIRCKVNMYLINLYFEVDTNSVEFDKGVKQALVHVSNLMSSGSYHRLVGIVSKEVTHHLPYHAIRTQSGEENQLNSMFLYYNLFLSFFVAGRKFCFVVMRFWLLTTHNGPDDPEGTKIFRVASSEDGIPQKKIVTAVYEFQSELTRGASPDWTVTTVWHWPWNAAE</sequence>
<dbReference type="STRING" id="94237.ENSMMOP00000022730"/>
<dbReference type="Ensembl" id="ENSMMOT00000023106.1">
    <property type="protein sequence ID" value="ENSMMOP00000022730.1"/>
    <property type="gene ID" value="ENSMMOG00000017290.1"/>
</dbReference>
<keyword evidence="2" id="KW-1185">Reference proteome</keyword>
<reference evidence="1" key="2">
    <citation type="submission" date="2025-09" db="UniProtKB">
        <authorList>
            <consortium name="Ensembl"/>
        </authorList>
    </citation>
    <scope>IDENTIFICATION</scope>
</reference>
<reference evidence="1" key="1">
    <citation type="submission" date="2025-08" db="UniProtKB">
        <authorList>
            <consortium name="Ensembl"/>
        </authorList>
    </citation>
    <scope>IDENTIFICATION</scope>
</reference>
<dbReference type="OMA" id="VTTVWHW"/>
<evidence type="ECO:0000313" key="1">
    <source>
        <dbReference type="Ensembl" id="ENSMMOP00000022730.1"/>
    </source>
</evidence>
<dbReference type="PANTHER" id="PTHR13333">
    <property type="entry name" value="M-AAA PROTEASE-INTERACTING PROTEIN 1, MITOCHONDRIAL"/>
    <property type="match status" value="1"/>
</dbReference>
<dbReference type="GO" id="GO:0043022">
    <property type="term" value="F:ribosome binding"/>
    <property type="evidence" value="ECO:0007669"/>
    <property type="project" value="TreeGrafter"/>
</dbReference>